<name>V6TAN3_GIAIN</name>
<feature type="region of interest" description="Disordered" evidence="1">
    <location>
        <begin position="1"/>
        <end position="48"/>
    </location>
</feature>
<evidence type="ECO:0000313" key="2">
    <source>
        <dbReference type="EMBL" id="ESU35497.1"/>
    </source>
</evidence>
<comment type="caution">
    <text evidence="2">The sequence shown here is derived from an EMBL/GenBank/DDBJ whole genome shotgun (WGS) entry which is preliminary data.</text>
</comment>
<evidence type="ECO:0000256" key="1">
    <source>
        <dbReference type="SAM" id="MobiDB-lite"/>
    </source>
</evidence>
<proteinExistence type="predicted"/>
<accession>V6TAN3</accession>
<reference evidence="2 3" key="2">
    <citation type="journal article" date="2013" name="Genome Biol. Evol.">
        <title>Genome sequencing of Giardia lamblia genotypes A2 and B isolates (DH and GS) and comparative analysis with the genomes of genotypes A1 and E (WB and Pig).</title>
        <authorList>
            <person name="Adam R.D."/>
            <person name="Dahlstrom E.W."/>
            <person name="Martens C.A."/>
            <person name="Bruno D.P."/>
            <person name="Barbian K.D."/>
            <person name="Ricklefs S.M."/>
            <person name="Hernandez M.M."/>
            <person name="Narla N.P."/>
            <person name="Patel R.B."/>
            <person name="Porcella S.F."/>
            <person name="Nash T.E."/>
        </authorList>
    </citation>
    <scope>NUCLEOTIDE SEQUENCE [LARGE SCALE GENOMIC DNA]</scope>
    <source>
        <strain evidence="2 3">DH</strain>
    </source>
</reference>
<dbReference type="AlphaFoldDB" id="V6TAN3"/>
<reference evidence="3" key="1">
    <citation type="submission" date="2012-02" db="EMBL/GenBank/DDBJ databases">
        <title>Genome sequencing of Giardia lamblia Genotypes A2 and B isolates (DH and GS) and comparative analysis with the genomes of Genotypes A1 and E (WB and Pig).</title>
        <authorList>
            <person name="Adam R."/>
            <person name="Dahlstrom E."/>
            <person name="Martens C."/>
            <person name="Bruno D."/>
            <person name="Barbian K."/>
            <person name="Porcella S.F."/>
            <person name="Nash T."/>
        </authorList>
    </citation>
    <scope>NUCLEOTIDE SEQUENCE</scope>
    <source>
        <strain evidence="3">DH</strain>
    </source>
</reference>
<evidence type="ECO:0000313" key="3">
    <source>
        <dbReference type="Proteomes" id="UP000018320"/>
    </source>
</evidence>
<dbReference type="VEuPathDB" id="GiardiaDB:DHA2_153887"/>
<organism evidence="2 3">
    <name type="scientific">Giardia intestinalis</name>
    <name type="common">Giardia lamblia</name>
    <dbReference type="NCBI Taxonomy" id="5741"/>
    <lineage>
        <taxon>Eukaryota</taxon>
        <taxon>Metamonada</taxon>
        <taxon>Diplomonadida</taxon>
        <taxon>Hexamitidae</taxon>
        <taxon>Giardiinae</taxon>
        <taxon>Giardia</taxon>
    </lineage>
</organism>
<dbReference type="EMBL" id="AHGT01000080">
    <property type="protein sequence ID" value="ESU35497.1"/>
    <property type="molecule type" value="Genomic_DNA"/>
</dbReference>
<dbReference type="Proteomes" id="UP000018320">
    <property type="component" value="Unassembled WGS sequence"/>
</dbReference>
<gene>
    <name evidence="2" type="ORF">DHA2_153887</name>
</gene>
<sequence length="67" mass="6728">VLVGAESDGPIETPSLAAAGSPRGDEPHAPDGLPLPKPQPATPDASRCFSQTSQLPYCTEASLSAVA</sequence>
<feature type="non-terminal residue" evidence="2">
    <location>
        <position position="1"/>
    </location>
</feature>
<protein>
    <submittedName>
        <fullName evidence="2">Canalicular multispecific organic anion transporter</fullName>
    </submittedName>
</protein>